<sequence length="132" mass="14565">MAVDPTEPRGIAQILSDLLRNLSRLLEQEFDLLKREAQEKSSQFVRAGLAVLAGFLLALAALLCLIAALIAVLVEAGLSMPWAALLVAAGVGSLSAVCIYWGLTRLRRENFLPRRTIREFRRDKSAIKENFS</sequence>
<evidence type="ECO:0000313" key="2">
    <source>
        <dbReference type="EMBL" id="GAK46234.1"/>
    </source>
</evidence>
<dbReference type="Pfam" id="PF07332">
    <property type="entry name" value="Phage_holin_3_6"/>
    <property type="match status" value="1"/>
</dbReference>
<organism evidence="2 3">
    <name type="scientific">Tepidicaulis marinus</name>
    <dbReference type="NCBI Taxonomy" id="1333998"/>
    <lineage>
        <taxon>Bacteria</taxon>
        <taxon>Pseudomonadati</taxon>
        <taxon>Pseudomonadota</taxon>
        <taxon>Alphaproteobacteria</taxon>
        <taxon>Hyphomicrobiales</taxon>
        <taxon>Parvibaculaceae</taxon>
        <taxon>Tepidicaulis</taxon>
    </lineage>
</organism>
<keyword evidence="1" id="KW-0472">Membrane</keyword>
<dbReference type="InterPro" id="IPR009937">
    <property type="entry name" value="Phage_holin_3_6"/>
</dbReference>
<evidence type="ECO:0000256" key="1">
    <source>
        <dbReference type="SAM" id="Phobius"/>
    </source>
</evidence>
<gene>
    <name evidence="2" type="ORF">M2A_2733</name>
</gene>
<reference evidence="2 3" key="1">
    <citation type="submission" date="2014-07" db="EMBL/GenBank/DDBJ databases">
        <title>Tepidicaulis marinum gen. nov., sp. nov., a novel marine bacterium denitrifying nitrate to nitrous oxide strictly under microaerobic conditions.</title>
        <authorList>
            <person name="Takeuchi M."/>
            <person name="Yamagishi T."/>
            <person name="Kamagata Y."/>
            <person name="Oshima K."/>
            <person name="Hattori M."/>
            <person name="Katayama T."/>
            <person name="Hanada S."/>
            <person name="Tamaki H."/>
            <person name="Marumo K."/>
            <person name="Maeda H."/>
            <person name="Nedachi M."/>
            <person name="Iwasaki W."/>
            <person name="Suwa Y."/>
            <person name="Sakata S."/>
        </authorList>
    </citation>
    <scope>NUCLEOTIDE SEQUENCE [LARGE SCALE GENOMIC DNA]</scope>
    <source>
        <strain evidence="2 3">MA2</strain>
    </source>
</reference>
<dbReference type="RefSeq" id="WP_045448583.1">
    <property type="nucleotide sequence ID" value="NZ_BBIO01000016.1"/>
</dbReference>
<dbReference type="AlphaFoldDB" id="A0A081BDW6"/>
<keyword evidence="3" id="KW-1185">Reference proteome</keyword>
<protein>
    <submittedName>
        <fullName evidence="2">Conserved protein</fullName>
    </submittedName>
</protein>
<dbReference type="EMBL" id="BBIO01000016">
    <property type="protein sequence ID" value="GAK46234.1"/>
    <property type="molecule type" value="Genomic_DNA"/>
</dbReference>
<evidence type="ECO:0000313" key="3">
    <source>
        <dbReference type="Proteomes" id="UP000028702"/>
    </source>
</evidence>
<accession>A0A081BDW6</accession>
<feature type="transmembrane region" description="Helical" evidence="1">
    <location>
        <begin position="80"/>
        <end position="103"/>
    </location>
</feature>
<comment type="caution">
    <text evidence="2">The sequence shown here is derived from an EMBL/GenBank/DDBJ whole genome shotgun (WGS) entry which is preliminary data.</text>
</comment>
<keyword evidence="1" id="KW-1133">Transmembrane helix</keyword>
<dbReference type="Proteomes" id="UP000028702">
    <property type="component" value="Unassembled WGS sequence"/>
</dbReference>
<name>A0A081BDW6_9HYPH</name>
<feature type="transmembrane region" description="Helical" evidence="1">
    <location>
        <begin position="44"/>
        <end position="74"/>
    </location>
</feature>
<dbReference type="STRING" id="1333998.M2A_2733"/>
<proteinExistence type="predicted"/>
<dbReference type="eggNOG" id="ENOG5031FNA">
    <property type="taxonomic scope" value="Bacteria"/>
</dbReference>
<keyword evidence="1" id="KW-0812">Transmembrane</keyword>